<accession>A0A1M5CM04</accession>
<gene>
    <name evidence="1" type="ORF">SAMN04487965_2242</name>
</gene>
<dbReference type="STRING" id="494016.SAMN04487965_2242"/>
<protein>
    <submittedName>
        <fullName evidence="1">P pilus assembly protein, chaperone PapD</fullName>
    </submittedName>
</protein>
<evidence type="ECO:0000313" key="1">
    <source>
        <dbReference type="EMBL" id="SHF55794.1"/>
    </source>
</evidence>
<dbReference type="AlphaFoldDB" id="A0A1M5CM04"/>
<dbReference type="Proteomes" id="UP000184170">
    <property type="component" value="Unassembled WGS sequence"/>
</dbReference>
<sequence length="217" mass="24472">MLLAQSALAGMSLDKMILYLDDVPNARDDVVVSNPDREPLYLQTEIFRVDNPGQENERVVPITDPKDYKLLVSPTRAIIPPGSQKRFRLMSVERDLAQEAVYRVTFKPVVGDITTKATGVKILVAYQALIFVQPRDGAYQLELAKEGEEWKLRNSGNINVEIRKLEFCRAETRCESIPLSGRIYPGAYKTLKLPQGKGYLKLNAYDGKESSEERLPV</sequence>
<dbReference type="PANTHER" id="PTHR30251">
    <property type="entry name" value="PILUS ASSEMBLY CHAPERONE"/>
    <property type="match status" value="1"/>
</dbReference>
<dbReference type="InterPro" id="IPR008962">
    <property type="entry name" value="PapD-like_sf"/>
</dbReference>
<organism evidence="1 2">
    <name type="scientific">Microbulbifer donghaiensis</name>
    <dbReference type="NCBI Taxonomy" id="494016"/>
    <lineage>
        <taxon>Bacteria</taxon>
        <taxon>Pseudomonadati</taxon>
        <taxon>Pseudomonadota</taxon>
        <taxon>Gammaproteobacteria</taxon>
        <taxon>Cellvibrionales</taxon>
        <taxon>Microbulbiferaceae</taxon>
        <taxon>Microbulbifer</taxon>
    </lineage>
</organism>
<dbReference type="Gene3D" id="2.60.40.10">
    <property type="entry name" value="Immunoglobulins"/>
    <property type="match status" value="1"/>
</dbReference>
<reference evidence="2" key="1">
    <citation type="submission" date="2016-11" db="EMBL/GenBank/DDBJ databases">
        <authorList>
            <person name="Varghese N."/>
            <person name="Submissions S."/>
        </authorList>
    </citation>
    <scope>NUCLEOTIDE SEQUENCE [LARGE SCALE GENOMIC DNA]</scope>
    <source>
        <strain evidence="2">CGMCC 1.7063</strain>
    </source>
</reference>
<dbReference type="SUPFAM" id="SSF49354">
    <property type="entry name" value="PapD-like"/>
    <property type="match status" value="1"/>
</dbReference>
<dbReference type="InterPro" id="IPR013783">
    <property type="entry name" value="Ig-like_fold"/>
</dbReference>
<proteinExistence type="predicted"/>
<name>A0A1M5CM04_9GAMM</name>
<evidence type="ECO:0000313" key="2">
    <source>
        <dbReference type="Proteomes" id="UP000184170"/>
    </source>
</evidence>
<keyword evidence="2" id="KW-1185">Reference proteome</keyword>
<dbReference type="InterPro" id="IPR050643">
    <property type="entry name" value="Periplasmic_pilus_chap"/>
</dbReference>
<dbReference type="PANTHER" id="PTHR30251:SF4">
    <property type="entry name" value="SLR1668 PROTEIN"/>
    <property type="match status" value="1"/>
</dbReference>
<dbReference type="EMBL" id="FQVA01000002">
    <property type="protein sequence ID" value="SHF55794.1"/>
    <property type="molecule type" value="Genomic_DNA"/>
</dbReference>